<organism evidence="2 3">
    <name type="scientific">Oedothorax gibbosus</name>
    <dbReference type="NCBI Taxonomy" id="931172"/>
    <lineage>
        <taxon>Eukaryota</taxon>
        <taxon>Metazoa</taxon>
        <taxon>Ecdysozoa</taxon>
        <taxon>Arthropoda</taxon>
        <taxon>Chelicerata</taxon>
        <taxon>Arachnida</taxon>
        <taxon>Araneae</taxon>
        <taxon>Araneomorphae</taxon>
        <taxon>Entelegynae</taxon>
        <taxon>Araneoidea</taxon>
        <taxon>Linyphiidae</taxon>
        <taxon>Erigoninae</taxon>
        <taxon>Oedothorax</taxon>
    </lineage>
</organism>
<name>A0AAV6VYN8_9ARAC</name>
<comment type="caution">
    <text evidence="2">The sequence shown here is derived from an EMBL/GenBank/DDBJ whole genome shotgun (WGS) entry which is preliminary data.</text>
</comment>
<accession>A0AAV6VYN8</accession>
<gene>
    <name evidence="2" type="ORF">JTE90_011261</name>
</gene>
<feature type="chain" id="PRO_5043843298" evidence="1">
    <location>
        <begin position="31"/>
        <end position="76"/>
    </location>
</feature>
<evidence type="ECO:0000256" key="1">
    <source>
        <dbReference type="SAM" id="SignalP"/>
    </source>
</evidence>
<proteinExistence type="predicted"/>
<dbReference type="AlphaFoldDB" id="A0AAV6VYN8"/>
<keyword evidence="1" id="KW-0732">Signal</keyword>
<evidence type="ECO:0000313" key="3">
    <source>
        <dbReference type="Proteomes" id="UP000827092"/>
    </source>
</evidence>
<dbReference type="Proteomes" id="UP000827092">
    <property type="component" value="Unassembled WGS sequence"/>
</dbReference>
<dbReference type="EMBL" id="JAFNEN010000004">
    <property type="protein sequence ID" value="KAG8201595.1"/>
    <property type="molecule type" value="Genomic_DNA"/>
</dbReference>
<reference evidence="2 3" key="1">
    <citation type="journal article" date="2022" name="Nat. Ecol. Evol.">
        <title>A masculinizing supergene underlies an exaggerated male reproductive morph in a spider.</title>
        <authorList>
            <person name="Hendrickx F."/>
            <person name="De Corte Z."/>
            <person name="Sonet G."/>
            <person name="Van Belleghem S.M."/>
            <person name="Kostlbacher S."/>
            <person name="Vangestel C."/>
        </authorList>
    </citation>
    <scope>NUCLEOTIDE SEQUENCE [LARGE SCALE GENOMIC DNA]</scope>
    <source>
        <strain evidence="2">W744_W776</strain>
    </source>
</reference>
<sequence>MLTNTGNMRFLYAILLISLFAGVLVNEAYGAEYREARMFVQNATYSDPVSGTDVNLLDGGKEFQNIFEENLDLKLL</sequence>
<keyword evidence="3" id="KW-1185">Reference proteome</keyword>
<feature type="signal peptide" evidence="1">
    <location>
        <begin position="1"/>
        <end position="30"/>
    </location>
</feature>
<evidence type="ECO:0000313" key="2">
    <source>
        <dbReference type="EMBL" id="KAG8201595.1"/>
    </source>
</evidence>
<protein>
    <submittedName>
        <fullName evidence="2">Uncharacterized protein</fullName>
    </submittedName>
</protein>